<name>A0AAE1CII1_9PEZI</name>
<proteinExistence type="predicted"/>
<evidence type="ECO:0000259" key="3">
    <source>
        <dbReference type="Pfam" id="PF01757"/>
    </source>
</evidence>
<evidence type="ECO:0000313" key="5">
    <source>
        <dbReference type="Proteomes" id="UP001270362"/>
    </source>
</evidence>
<dbReference type="InterPro" id="IPR002656">
    <property type="entry name" value="Acyl_transf_3_dom"/>
</dbReference>
<keyword evidence="5" id="KW-1185">Reference proteome</keyword>
<evidence type="ECO:0000256" key="1">
    <source>
        <dbReference type="SAM" id="MobiDB-lite"/>
    </source>
</evidence>
<dbReference type="Proteomes" id="UP001270362">
    <property type="component" value="Unassembled WGS sequence"/>
</dbReference>
<feature type="transmembrane region" description="Helical" evidence="2">
    <location>
        <begin position="187"/>
        <end position="206"/>
    </location>
</feature>
<feature type="transmembrane region" description="Helical" evidence="2">
    <location>
        <begin position="399"/>
        <end position="421"/>
    </location>
</feature>
<feature type="transmembrane region" description="Helical" evidence="2">
    <location>
        <begin position="55"/>
        <end position="75"/>
    </location>
</feature>
<dbReference type="Pfam" id="PF01757">
    <property type="entry name" value="Acyl_transf_3"/>
    <property type="match status" value="1"/>
</dbReference>
<dbReference type="GO" id="GO:0016747">
    <property type="term" value="F:acyltransferase activity, transferring groups other than amino-acyl groups"/>
    <property type="evidence" value="ECO:0007669"/>
    <property type="project" value="InterPro"/>
</dbReference>
<feature type="transmembrane region" description="Helical" evidence="2">
    <location>
        <begin position="96"/>
        <end position="117"/>
    </location>
</feature>
<keyword evidence="2" id="KW-0472">Membrane</keyword>
<feature type="transmembrane region" description="Helical" evidence="2">
    <location>
        <begin position="146"/>
        <end position="166"/>
    </location>
</feature>
<keyword evidence="2" id="KW-0812">Transmembrane</keyword>
<gene>
    <name evidence="4" type="ORF">B0T22DRAFT_371031</name>
</gene>
<dbReference type="InterPro" id="IPR050623">
    <property type="entry name" value="Glucan_succinyl_AcylTrfase"/>
</dbReference>
<accession>A0AAE1CII1</accession>
<dbReference type="AlphaFoldDB" id="A0AAE1CII1"/>
<dbReference type="EMBL" id="JAULSO010000001">
    <property type="protein sequence ID" value="KAK3695802.1"/>
    <property type="molecule type" value="Genomic_DNA"/>
</dbReference>
<keyword evidence="4" id="KW-0012">Acyltransferase</keyword>
<keyword evidence="4" id="KW-0808">Transferase</keyword>
<sequence>MPPPTSNPRPGRRHDLDNLRTVCTSLVIATHTAASYAGGGGAPPHSACFDKPSQALLPFIATNYAYGLALFFWLSGQMSAQSLAKAKDWDFVKSKLWRLGLPTLLYSAFLDPLRAVAMLRPGADLSAKVRAYLAEFRNFKGAPGSVWYTATLLIFDLCAVVLRRCFALWNGRRDGFDKSEFSRLARLYGLLSRWGWIGAAAGSFLVGTKYPPGKPMPWLFVQPSCLLQYIYAYALGHMAFHLGKPRMTGMFDRLSLTRAVALSVGTLPILLLPGYLRGKKPESDKTDEGEKKKKKEKEELKGDEKDFDLGGWTWTAALYATWTEFTFNTVAPAMMLTFYENHTKPSKARLWGPRYAFAAYLLHSPVSWFINERVDALLVPDGKRPAWMSSKLWEDLGPILMTGAVGALDVVASFGTGLLLIDYVPGAAHIL</sequence>
<keyword evidence="2" id="KW-1133">Transmembrane helix</keyword>
<comment type="caution">
    <text evidence="4">The sequence shown here is derived from an EMBL/GenBank/DDBJ whole genome shotgun (WGS) entry which is preliminary data.</text>
</comment>
<feature type="transmembrane region" description="Helical" evidence="2">
    <location>
        <begin position="351"/>
        <end position="370"/>
    </location>
</feature>
<protein>
    <submittedName>
        <fullName evidence="4">Acyltransferase 3</fullName>
    </submittedName>
</protein>
<feature type="domain" description="Acyltransferase 3" evidence="3">
    <location>
        <begin position="14"/>
        <end position="380"/>
    </location>
</feature>
<feature type="region of interest" description="Disordered" evidence="1">
    <location>
        <begin position="280"/>
        <end position="300"/>
    </location>
</feature>
<reference evidence="4" key="2">
    <citation type="submission" date="2023-06" db="EMBL/GenBank/DDBJ databases">
        <authorList>
            <consortium name="Lawrence Berkeley National Laboratory"/>
            <person name="Haridas S."/>
            <person name="Hensen N."/>
            <person name="Bonometti L."/>
            <person name="Westerberg I."/>
            <person name="Brannstrom I.O."/>
            <person name="Guillou S."/>
            <person name="Cros-Aarteil S."/>
            <person name="Calhoun S."/>
            <person name="Kuo A."/>
            <person name="Mondo S."/>
            <person name="Pangilinan J."/>
            <person name="Riley R."/>
            <person name="Labutti K."/>
            <person name="Andreopoulos B."/>
            <person name="Lipzen A."/>
            <person name="Chen C."/>
            <person name="Yanf M."/>
            <person name="Daum C."/>
            <person name="Ng V."/>
            <person name="Clum A."/>
            <person name="Steindorff A."/>
            <person name="Ohm R."/>
            <person name="Martin F."/>
            <person name="Silar P."/>
            <person name="Natvig D."/>
            <person name="Lalanne C."/>
            <person name="Gautier V."/>
            <person name="Ament-Velasquez S.L."/>
            <person name="Kruys A."/>
            <person name="Hutchinson M.I."/>
            <person name="Powell A.J."/>
            <person name="Barry K."/>
            <person name="Miller A.N."/>
            <person name="Grigoriev I.V."/>
            <person name="Debuchy R."/>
            <person name="Gladieux P."/>
            <person name="Thoren M.H."/>
            <person name="Johannesson H."/>
        </authorList>
    </citation>
    <scope>NUCLEOTIDE SEQUENCE</scope>
    <source>
        <strain evidence="4">CBS 314.62</strain>
    </source>
</reference>
<reference evidence="4" key="1">
    <citation type="journal article" date="2023" name="Mol. Phylogenet. Evol.">
        <title>Genome-scale phylogeny and comparative genomics of the fungal order Sordariales.</title>
        <authorList>
            <person name="Hensen N."/>
            <person name="Bonometti L."/>
            <person name="Westerberg I."/>
            <person name="Brannstrom I.O."/>
            <person name="Guillou S."/>
            <person name="Cros-Aarteil S."/>
            <person name="Calhoun S."/>
            <person name="Haridas S."/>
            <person name="Kuo A."/>
            <person name="Mondo S."/>
            <person name="Pangilinan J."/>
            <person name="Riley R."/>
            <person name="LaButti K."/>
            <person name="Andreopoulos B."/>
            <person name="Lipzen A."/>
            <person name="Chen C."/>
            <person name="Yan M."/>
            <person name="Daum C."/>
            <person name="Ng V."/>
            <person name="Clum A."/>
            <person name="Steindorff A."/>
            <person name="Ohm R.A."/>
            <person name="Martin F."/>
            <person name="Silar P."/>
            <person name="Natvig D.O."/>
            <person name="Lalanne C."/>
            <person name="Gautier V."/>
            <person name="Ament-Velasquez S.L."/>
            <person name="Kruys A."/>
            <person name="Hutchinson M.I."/>
            <person name="Powell A.J."/>
            <person name="Barry K."/>
            <person name="Miller A.N."/>
            <person name="Grigoriev I.V."/>
            <person name="Debuchy R."/>
            <person name="Gladieux P."/>
            <person name="Hiltunen Thoren M."/>
            <person name="Johannesson H."/>
        </authorList>
    </citation>
    <scope>NUCLEOTIDE SEQUENCE</scope>
    <source>
        <strain evidence="4">CBS 314.62</strain>
    </source>
</reference>
<dbReference type="PANTHER" id="PTHR36927">
    <property type="entry name" value="BLR4337 PROTEIN"/>
    <property type="match status" value="1"/>
</dbReference>
<evidence type="ECO:0000313" key="4">
    <source>
        <dbReference type="EMBL" id="KAK3695802.1"/>
    </source>
</evidence>
<feature type="transmembrane region" description="Helical" evidence="2">
    <location>
        <begin position="226"/>
        <end position="243"/>
    </location>
</feature>
<feature type="transmembrane region" description="Helical" evidence="2">
    <location>
        <begin position="316"/>
        <end position="339"/>
    </location>
</feature>
<organism evidence="4 5">
    <name type="scientific">Podospora appendiculata</name>
    <dbReference type="NCBI Taxonomy" id="314037"/>
    <lineage>
        <taxon>Eukaryota</taxon>
        <taxon>Fungi</taxon>
        <taxon>Dikarya</taxon>
        <taxon>Ascomycota</taxon>
        <taxon>Pezizomycotina</taxon>
        <taxon>Sordariomycetes</taxon>
        <taxon>Sordariomycetidae</taxon>
        <taxon>Sordariales</taxon>
        <taxon>Podosporaceae</taxon>
        <taxon>Podospora</taxon>
    </lineage>
</organism>
<evidence type="ECO:0000256" key="2">
    <source>
        <dbReference type="SAM" id="Phobius"/>
    </source>
</evidence>
<feature type="transmembrane region" description="Helical" evidence="2">
    <location>
        <begin position="255"/>
        <end position="276"/>
    </location>
</feature>